<feature type="compositionally biased region" description="Basic and acidic residues" evidence="1">
    <location>
        <begin position="322"/>
        <end position="393"/>
    </location>
</feature>
<feature type="region of interest" description="Disordered" evidence="1">
    <location>
        <begin position="138"/>
        <end position="189"/>
    </location>
</feature>
<feature type="compositionally biased region" description="Basic and acidic residues" evidence="1">
    <location>
        <begin position="516"/>
        <end position="537"/>
    </location>
</feature>
<organism evidence="2 3">
    <name type="scientific">Phoenix dactylifera</name>
    <name type="common">Date palm</name>
    <dbReference type="NCBI Taxonomy" id="42345"/>
    <lineage>
        <taxon>Eukaryota</taxon>
        <taxon>Viridiplantae</taxon>
        <taxon>Streptophyta</taxon>
        <taxon>Embryophyta</taxon>
        <taxon>Tracheophyta</taxon>
        <taxon>Spermatophyta</taxon>
        <taxon>Magnoliopsida</taxon>
        <taxon>Liliopsida</taxon>
        <taxon>Arecaceae</taxon>
        <taxon>Coryphoideae</taxon>
        <taxon>Phoeniceae</taxon>
        <taxon>Phoenix</taxon>
    </lineage>
</organism>
<feature type="compositionally biased region" description="Polar residues" evidence="1">
    <location>
        <begin position="138"/>
        <end position="154"/>
    </location>
</feature>
<evidence type="ECO:0000313" key="3">
    <source>
        <dbReference type="RefSeq" id="XP_008792931.2"/>
    </source>
</evidence>
<reference evidence="2" key="1">
    <citation type="journal article" date="2019" name="Nat. Commun.">
        <title>Genome-wide association mapping of date palm fruit traits.</title>
        <authorList>
            <person name="Hazzouri K.M."/>
            <person name="Gros-Balthazard M."/>
            <person name="Flowers J.M."/>
            <person name="Copetti D."/>
            <person name="Lemansour A."/>
            <person name="Lebrun M."/>
            <person name="Masmoudi K."/>
            <person name="Ferrand S."/>
            <person name="Dhar M.I."/>
            <person name="Fresquez Z.A."/>
            <person name="Rosas U."/>
            <person name="Zhang J."/>
            <person name="Talag J."/>
            <person name="Lee S."/>
            <person name="Kudrna D."/>
            <person name="Powell R.F."/>
            <person name="Leitch I.J."/>
            <person name="Krueger R.R."/>
            <person name="Wing R.A."/>
            <person name="Amiri K.M.A."/>
            <person name="Purugganan M.D."/>
        </authorList>
    </citation>
    <scope>NUCLEOTIDE SEQUENCE [LARGE SCALE GENOMIC DNA]</scope>
    <source>
        <strain evidence="2">cv. Khalas</strain>
    </source>
</reference>
<evidence type="ECO:0000313" key="2">
    <source>
        <dbReference type="Proteomes" id="UP000228380"/>
    </source>
</evidence>
<evidence type="ECO:0000256" key="1">
    <source>
        <dbReference type="SAM" id="MobiDB-lite"/>
    </source>
</evidence>
<dbReference type="GeneID" id="103709400"/>
<dbReference type="OrthoDB" id="1913135at2759"/>
<feature type="region of interest" description="Disordered" evidence="1">
    <location>
        <begin position="304"/>
        <end position="466"/>
    </location>
</feature>
<protein>
    <submittedName>
        <fullName evidence="3">Myb-like protein X</fullName>
    </submittedName>
</protein>
<feature type="compositionally biased region" description="Pro residues" evidence="1">
    <location>
        <begin position="1"/>
        <end position="11"/>
    </location>
</feature>
<feature type="compositionally biased region" description="Basic and acidic residues" evidence="1">
    <location>
        <begin position="430"/>
        <end position="451"/>
    </location>
</feature>
<dbReference type="Proteomes" id="UP000228380">
    <property type="component" value="Chromosome 9"/>
</dbReference>
<feature type="region of interest" description="Disordered" evidence="1">
    <location>
        <begin position="1"/>
        <end position="108"/>
    </location>
</feature>
<dbReference type="KEGG" id="pda:103709400"/>
<name>A0A8B7C6S6_PHODC</name>
<feature type="compositionally biased region" description="Basic and acidic residues" evidence="1">
    <location>
        <begin position="12"/>
        <end position="28"/>
    </location>
</feature>
<proteinExistence type="predicted"/>
<reference evidence="3" key="2">
    <citation type="submission" date="2025-08" db="UniProtKB">
        <authorList>
            <consortium name="RefSeq"/>
        </authorList>
    </citation>
    <scope>IDENTIFICATION</scope>
    <source>
        <tissue evidence="3">Young leaves</tissue>
    </source>
</reference>
<feature type="compositionally biased region" description="Basic residues" evidence="1">
    <location>
        <begin position="59"/>
        <end position="80"/>
    </location>
</feature>
<dbReference type="RefSeq" id="XP_008792931.2">
    <property type="nucleotide sequence ID" value="XM_008794709.4"/>
</dbReference>
<gene>
    <name evidence="3" type="primary">LOC103709400</name>
</gene>
<dbReference type="PANTHER" id="PTHR34660">
    <property type="entry name" value="MYB-LIKE PROTEIN X"/>
    <property type="match status" value="1"/>
</dbReference>
<feature type="compositionally biased region" description="Basic residues" evidence="1">
    <location>
        <begin position="29"/>
        <end position="38"/>
    </location>
</feature>
<feature type="compositionally biased region" description="Polar residues" evidence="1">
    <location>
        <begin position="214"/>
        <end position="224"/>
    </location>
</feature>
<feature type="region of interest" description="Disordered" evidence="1">
    <location>
        <begin position="504"/>
        <end position="537"/>
    </location>
</feature>
<feature type="region of interest" description="Disordered" evidence="1">
    <location>
        <begin position="206"/>
        <end position="226"/>
    </location>
</feature>
<dbReference type="PANTHER" id="PTHR34660:SF3">
    <property type="entry name" value="RRM DOMAIN-CONTAINING PROTEIN"/>
    <property type="match status" value="1"/>
</dbReference>
<feature type="compositionally biased region" description="Basic and acidic residues" evidence="1">
    <location>
        <begin position="39"/>
        <end position="58"/>
    </location>
</feature>
<feature type="compositionally biased region" description="Basic and acidic residues" evidence="1">
    <location>
        <begin position="81"/>
        <end position="108"/>
    </location>
</feature>
<keyword evidence="2" id="KW-1185">Reference proteome</keyword>
<dbReference type="AlphaFoldDB" id="A0A8B7C6S6"/>
<sequence>MSRCFPFPPPGYEKKPRSENVDLLAKEKHKEKKHKKEKRDKEKREGKEKKDKDRSKDKHKEKKDRKEKHKDKKKDKHKDKSRSSEDRRTEEQTEGRHEDRFRECSQKAEEVKDFKFTEDLGRRIKDEEKGAANRMVENFTSSFQRNTEKSSTATVVEKKRVTGNEMLPNHTGMQRRNDGMGHPADNFPSPIQRKIEGTVSGTAMQKERCASSEVVPNSISSGERGNTAMGLSAENSMHSIRRRSEGPCITTASEKERGTGAKIVSKARVTVQRAHDGMGRPAESPSSFSGAVQRKIDGVGLATAMEKERGNGNPVGPIPIFTEERRNDGLGKSAAKDADKKIEEREKTKEREVDDGKGEKCKDEDRDEKNRGKDKDRHKEKKDKIREKGEHKHKEQHKRRDSGKKDQIDSLNIKQIAPEKDNGMSTGSDETAKKRKDFEMNGFLHDNDVRPNKFSRAAPSSDLPVENGRTLELSHVATPYSSIKPGVLSNSKPERVLEIKDQKINGTAEAKPSSADLRHPIAVDTREKAKAPLKPPHRDAKYLNQIYSVPKMEEWPESDDQEWLFSRDRLRPKPKTKFEADETPCVSAEALRIESEDVIALPYVIPF</sequence>
<feature type="region of interest" description="Disordered" evidence="1">
    <location>
        <begin position="273"/>
        <end position="292"/>
    </location>
</feature>
<accession>A0A8B7C6S6</accession>